<gene>
    <name evidence="2" type="ORF">TheveDRAFT_0387</name>
</gene>
<dbReference type="HOGENOM" id="CLU_029113_0_0_0"/>
<dbReference type="Pfam" id="PF00665">
    <property type="entry name" value="rve"/>
    <property type="match status" value="1"/>
</dbReference>
<dbReference type="GO" id="GO:0015074">
    <property type="term" value="P:DNA integration"/>
    <property type="evidence" value="ECO:0007669"/>
    <property type="project" value="InterPro"/>
</dbReference>
<evidence type="ECO:0000313" key="2">
    <source>
        <dbReference type="EMBL" id="EHM09553.1"/>
    </source>
</evidence>
<evidence type="ECO:0000313" key="3">
    <source>
        <dbReference type="Proteomes" id="UP000005730"/>
    </source>
</evidence>
<organism evidence="2 3">
    <name type="scientific">Thermanaerovibrio velox DSM 12556</name>
    <dbReference type="NCBI Taxonomy" id="926567"/>
    <lineage>
        <taxon>Bacteria</taxon>
        <taxon>Thermotogati</taxon>
        <taxon>Synergistota</taxon>
        <taxon>Synergistia</taxon>
        <taxon>Synergistales</taxon>
        <taxon>Synergistaceae</taxon>
        <taxon>Thermanaerovibrio</taxon>
    </lineage>
</organism>
<dbReference type="AlphaFoldDB" id="H0UPK6"/>
<dbReference type="InterPro" id="IPR001584">
    <property type="entry name" value="Integrase_cat-core"/>
</dbReference>
<proteinExistence type="predicted"/>
<accession>H0UPK6</accession>
<reference evidence="2 3" key="1">
    <citation type="submission" date="2011-10" db="EMBL/GenBank/DDBJ databases">
        <title>The Noncontiguous Finished genome of Thermanaerovibrio velox DSM 12556.</title>
        <authorList>
            <consortium name="US DOE Joint Genome Institute (JGI-PGF)"/>
            <person name="Lucas S."/>
            <person name="Copeland A."/>
            <person name="Lapidus A."/>
            <person name="Glavina del Rio T."/>
            <person name="Dalin E."/>
            <person name="Tice H."/>
            <person name="Bruce D."/>
            <person name="Goodwin L."/>
            <person name="Pitluck S."/>
            <person name="Peters L."/>
            <person name="Mikhailova N."/>
            <person name="Teshima H."/>
            <person name="Kyrpides N."/>
            <person name="Mavromatis K."/>
            <person name="Ivanova N."/>
            <person name="Markowitz V."/>
            <person name="Cheng J.-F."/>
            <person name="Hugenholtz P."/>
            <person name="Woyke T."/>
            <person name="Wu D."/>
            <person name="Spring S."/>
            <person name="Brambilla E.-M."/>
            <person name="Klenk H.-P."/>
            <person name="Eisen J.A."/>
        </authorList>
    </citation>
    <scope>NUCLEOTIDE SEQUENCE [LARGE SCALE GENOMIC DNA]</scope>
    <source>
        <strain evidence="2 3">DSM 12556</strain>
    </source>
</reference>
<feature type="domain" description="Integrase catalytic" evidence="1">
    <location>
        <begin position="164"/>
        <end position="356"/>
    </location>
</feature>
<dbReference type="Gene3D" id="3.30.420.10">
    <property type="entry name" value="Ribonuclease H-like superfamily/Ribonuclease H"/>
    <property type="match status" value="1"/>
</dbReference>
<protein>
    <submittedName>
        <fullName evidence="2">Integrase family protein</fullName>
    </submittedName>
</protein>
<dbReference type="Proteomes" id="UP000005730">
    <property type="component" value="Chromosome"/>
</dbReference>
<dbReference type="eggNOG" id="COG2801">
    <property type="taxonomic scope" value="Bacteria"/>
</dbReference>
<dbReference type="PROSITE" id="PS50994">
    <property type="entry name" value="INTEGRASE"/>
    <property type="match status" value="1"/>
</dbReference>
<dbReference type="SUPFAM" id="SSF53098">
    <property type="entry name" value="Ribonuclease H-like"/>
    <property type="match status" value="1"/>
</dbReference>
<dbReference type="InterPro" id="IPR012337">
    <property type="entry name" value="RNaseH-like_sf"/>
</dbReference>
<evidence type="ECO:0000259" key="1">
    <source>
        <dbReference type="PROSITE" id="PS50994"/>
    </source>
</evidence>
<dbReference type="EMBL" id="CM001377">
    <property type="protein sequence ID" value="EHM09553.1"/>
    <property type="molecule type" value="Genomic_DNA"/>
</dbReference>
<keyword evidence="3" id="KW-1185">Reference proteome</keyword>
<dbReference type="GO" id="GO:0003676">
    <property type="term" value="F:nucleic acid binding"/>
    <property type="evidence" value="ECO:0007669"/>
    <property type="project" value="InterPro"/>
</dbReference>
<name>H0UPK6_9BACT</name>
<sequence length="410" mass="46916">MKTRMEIVKAEAEAYCRTGREEKGQILDRLIPLTGYNRSYASHLLSLFGRTPVLRFAGKAPLKLVPEPKPVRRRRPVRYGPDVLEPLKTIWEMMGYPRMKRLAPSLPWLIPKMERHGELSLDSPLREKLLALSAATIDRLLPFERKRMLLPRGRSCTRPGTLLKHQIPIRTFADWDDAGVGFMEMDLVSHDGGNASGDFAYTLTLTDVATGWTKLHALPNRARKWVLEALLALMDRLPFPLKGLDSDNGSEFINHHLMRFCADHGITFTRSRPENKNDNCHVEQKNWAAARKAVGYARYDTPREVEILNRLYRDLGLYVNFFQPSFKLVEKHRQGARVRKVYDVPRTPCQRLLNALEREEPAVCASLRETFDSLNPAELRRKLDAALEELGKCGAEKRKQGSPKKIPAFV</sequence>
<dbReference type="InterPro" id="IPR036397">
    <property type="entry name" value="RNaseH_sf"/>
</dbReference>